<evidence type="ECO:0000313" key="4">
    <source>
        <dbReference type="EMBL" id="KAK5061347.1"/>
    </source>
</evidence>
<dbReference type="SUPFAM" id="SSF50129">
    <property type="entry name" value="GroES-like"/>
    <property type="match status" value="1"/>
</dbReference>
<comment type="similarity">
    <text evidence="1">Belongs to the zinc-containing alcohol dehydrogenase family.</text>
</comment>
<dbReference type="SMART" id="SM00829">
    <property type="entry name" value="PKS_ER"/>
    <property type="match status" value="1"/>
</dbReference>
<dbReference type="Proteomes" id="UP001358417">
    <property type="component" value="Unassembled WGS sequence"/>
</dbReference>
<dbReference type="GeneID" id="89976054"/>
<proteinExistence type="inferred from homology"/>
<dbReference type="InterPro" id="IPR020843">
    <property type="entry name" value="ER"/>
</dbReference>
<feature type="domain" description="Enoyl reductase (ER)" evidence="3">
    <location>
        <begin position="12"/>
        <end position="346"/>
    </location>
</feature>
<dbReference type="InterPro" id="IPR013154">
    <property type="entry name" value="ADH-like_N"/>
</dbReference>
<protein>
    <recommendedName>
        <fullName evidence="3">Enoyl reductase (ER) domain-containing protein</fullName>
    </recommendedName>
</protein>
<comment type="caution">
    <text evidence="4">The sequence shown here is derived from an EMBL/GenBank/DDBJ whole genome shotgun (WGS) entry which is preliminary data.</text>
</comment>
<accession>A0AAV9NQ74</accession>
<evidence type="ECO:0000256" key="2">
    <source>
        <dbReference type="ARBA" id="ARBA00023002"/>
    </source>
</evidence>
<dbReference type="InterPro" id="IPR047122">
    <property type="entry name" value="Trans-enoyl_RdTase-like"/>
</dbReference>
<dbReference type="Pfam" id="PF08240">
    <property type="entry name" value="ADH_N"/>
    <property type="match status" value="1"/>
</dbReference>
<keyword evidence="5" id="KW-1185">Reference proteome</keyword>
<dbReference type="AlphaFoldDB" id="A0AAV9NQ74"/>
<dbReference type="InterPro" id="IPR013149">
    <property type="entry name" value="ADH-like_C"/>
</dbReference>
<keyword evidence="2" id="KW-0560">Oxidoreductase</keyword>
<reference evidence="4 5" key="1">
    <citation type="submission" date="2023-08" db="EMBL/GenBank/DDBJ databases">
        <title>Black Yeasts Isolated from many extreme environments.</title>
        <authorList>
            <person name="Coleine C."/>
            <person name="Stajich J.E."/>
            <person name="Selbmann L."/>
        </authorList>
    </citation>
    <scope>NUCLEOTIDE SEQUENCE [LARGE SCALE GENOMIC DNA]</scope>
    <source>
        <strain evidence="4 5">CCFEE 5792</strain>
    </source>
</reference>
<dbReference type="EMBL" id="JAVRRD010000003">
    <property type="protein sequence ID" value="KAK5061347.1"/>
    <property type="molecule type" value="Genomic_DNA"/>
</dbReference>
<dbReference type="CDD" id="cd08249">
    <property type="entry name" value="enoyl_reductase_like"/>
    <property type="match status" value="1"/>
</dbReference>
<evidence type="ECO:0000313" key="5">
    <source>
        <dbReference type="Proteomes" id="UP001358417"/>
    </source>
</evidence>
<dbReference type="SUPFAM" id="SSF51735">
    <property type="entry name" value="NAD(P)-binding Rossmann-fold domains"/>
    <property type="match status" value="1"/>
</dbReference>
<dbReference type="GO" id="GO:0016651">
    <property type="term" value="F:oxidoreductase activity, acting on NAD(P)H"/>
    <property type="evidence" value="ECO:0007669"/>
    <property type="project" value="InterPro"/>
</dbReference>
<dbReference type="RefSeq" id="XP_064710444.1">
    <property type="nucleotide sequence ID" value="XM_064851441.1"/>
</dbReference>
<organism evidence="4 5">
    <name type="scientific">Exophiala bonariae</name>
    <dbReference type="NCBI Taxonomy" id="1690606"/>
    <lineage>
        <taxon>Eukaryota</taxon>
        <taxon>Fungi</taxon>
        <taxon>Dikarya</taxon>
        <taxon>Ascomycota</taxon>
        <taxon>Pezizomycotina</taxon>
        <taxon>Eurotiomycetes</taxon>
        <taxon>Chaetothyriomycetidae</taxon>
        <taxon>Chaetothyriales</taxon>
        <taxon>Herpotrichiellaceae</taxon>
        <taxon>Exophiala</taxon>
    </lineage>
</organism>
<evidence type="ECO:0000256" key="1">
    <source>
        <dbReference type="ARBA" id="ARBA00008072"/>
    </source>
</evidence>
<sequence length="349" mass="37797">MAQMKALVTIEGKTAAVQSVERPQPSAGEIQVKVHYVAQNPTDWKAMAAVPAGRIIGCDFAGTVSDTNGSSRWREGQRVAGFVQGTTVQPTRGAFAEYVVIEDSLVYEIPEGTSFQEAAVLPLAFATAVQALFQRLQLPEPSKPAKSAFPLLVNGGTSSVGKYAVQLAKLAGLFVVATGSKKNHDLLKSLGADAVVDYSEQDWPDKVRELTHDGLQHAFDCISEKGTPQTIAKALSSTKGGHIVTLLPIGHIRDSGEIQNSKVRLESTIVYTAFERPLKYKAFDNCGDATPKDKAFWEKYLSMLPELLSSGKIKPNRVRERGGVDDILSGFKDQQDGKVSAEKFVYKIV</sequence>
<dbReference type="PANTHER" id="PTHR45348:SF2">
    <property type="entry name" value="ZINC-TYPE ALCOHOL DEHYDROGENASE-LIKE PROTEIN C2E1P3.01"/>
    <property type="match status" value="1"/>
</dbReference>
<name>A0AAV9NQ74_9EURO</name>
<dbReference type="Gene3D" id="3.90.180.10">
    <property type="entry name" value="Medium-chain alcohol dehydrogenases, catalytic domain"/>
    <property type="match status" value="1"/>
</dbReference>
<dbReference type="InterPro" id="IPR036291">
    <property type="entry name" value="NAD(P)-bd_dom_sf"/>
</dbReference>
<gene>
    <name evidence="4" type="ORF">LTR84_007889</name>
</gene>
<dbReference type="InterPro" id="IPR011032">
    <property type="entry name" value="GroES-like_sf"/>
</dbReference>
<dbReference type="Pfam" id="PF00107">
    <property type="entry name" value="ADH_zinc_N"/>
    <property type="match status" value="1"/>
</dbReference>
<evidence type="ECO:0000259" key="3">
    <source>
        <dbReference type="SMART" id="SM00829"/>
    </source>
</evidence>
<dbReference type="PANTHER" id="PTHR45348">
    <property type="entry name" value="HYPOTHETICAL OXIDOREDUCTASE (EUROFUNG)"/>
    <property type="match status" value="1"/>
</dbReference>
<dbReference type="Gene3D" id="3.40.50.720">
    <property type="entry name" value="NAD(P)-binding Rossmann-like Domain"/>
    <property type="match status" value="1"/>
</dbReference>